<feature type="region of interest" description="Disordered" evidence="2">
    <location>
        <begin position="866"/>
        <end position="897"/>
    </location>
</feature>
<keyword evidence="4" id="KW-1185">Reference proteome</keyword>
<feature type="coiled-coil region" evidence="1">
    <location>
        <begin position="827"/>
        <end position="858"/>
    </location>
</feature>
<evidence type="ECO:0000313" key="3">
    <source>
        <dbReference type="EMBL" id="GBG25463.1"/>
    </source>
</evidence>
<feature type="compositionally biased region" description="Low complexity" evidence="2">
    <location>
        <begin position="484"/>
        <end position="493"/>
    </location>
</feature>
<feature type="compositionally biased region" description="Polar residues" evidence="2">
    <location>
        <begin position="672"/>
        <end position="681"/>
    </location>
</feature>
<gene>
    <name evidence="3" type="ORF">FCC1311_016812</name>
</gene>
<feature type="region of interest" description="Disordered" evidence="2">
    <location>
        <begin position="438"/>
        <end position="503"/>
    </location>
</feature>
<proteinExistence type="predicted"/>
<evidence type="ECO:0000256" key="1">
    <source>
        <dbReference type="SAM" id="Coils"/>
    </source>
</evidence>
<feature type="compositionally biased region" description="Low complexity" evidence="2">
    <location>
        <begin position="883"/>
        <end position="892"/>
    </location>
</feature>
<reference evidence="3 4" key="1">
    <citation type="submission" date="2017-12" db="EMBL/GenBank/DDBJ databases">
        <title>Sequencing, de novo assembly and annotation of complete genome of a new Thraustochytrid species, strain FCC1311.</title>
        <authorList>
            <person name="Sedici K."/>
            <person name="Godart F."/>
            <person name="Aiese Cigliano R."/>
            <person name="Sanseverino W."/>
            <person name="Barakat M."/>
            <person name="Ortet P."/>
            <person name="Marechal E."/>
            <person name="Cagnac O."/>
            <person name="Amato A."/>
        </authorList>
    </citation>
    <scope>NUCLEOTIDE SEQUENCE [LARGE SCALE GENOMIC DNA]</scope>
</reference>
<feature type="coiled-coil region" evidence="1">
    <location>
        <begin position="962"/>
        <end position="989"/>
    </location>
</feature>
<dbReference type="EMBL" id="BEYU01000012">
    <property type="protein sequence ID" value="GBG25463.1"/>
    <property type="molecule type" value="Genomic_DNA"/>
</dbReference>
<feature type="compositionally biased region" description="Basic and acidic residues" evidence="2">
    <location>
        <begin position="440"/>
        <end position="459"/>
    </location>
</feature>
<dbReference type="AlphaFoldDB" id="A0A2R5GA88"/>
<dbReference type="InParanoid" id="A0A2R5GA88"/>
<name>A0A2R5GA88_9STRA</name>
<accession>A0A2R5GA88</accession>
<feature type="compositionally biased region" description="Polar residues" evidence="2">
    <location>
        <begin position="720"/>
        <end position="756"/>
    </location>
</feature>
<keyword evidence="1" id="KW-0175">Coiled coil</keyword>
<dbReference type="Proteomes" id="UP000241890">
    <property type="component" value="Unassembled WGS sequence"/>
</dbReference>
<sequence length="1125" mass="122388">MPSLADTLPPEWKERLTPLRKATRVNPKVQDGLAAVCEARDDIQKLKFMIKNSIPGALLRLIESKSATNRSHLGELFDAADAIASGVLETAPSLLKSDICKQQTLVRTLVACFVGLVCELYDESQLASYVSLDLLRSTCYPMNDLLNQANKLRANVGPSRAKPFDVSGWEPVSKMVHLLRVVADVPTQIQLLEFVYRVCALDHAFEQTELPRLLHSRGIDPALLNGVHMSRSQHEYMTRLHAALRALHARFVKSAAILPCSNVALVGDSRKSGERRHLDIISARASANRLSLYINATSLTIGYASGEPVTVLYADVCRVSFSPHVHDGTSRLQIKLQSAANLSRSLHAWDEKPVGLNTILADLEAPVLHVFAATFHVEQAFRMLQHKLKANDIDMDAGIVRSATKISVCSIPIASAAAAAAAAQAQAQTVSKAQASLRAKAAEPNETRPATEAEIDPARASESYQKRHNAQSKSKNAAPAMLVSPKSKLGSPKSKGKKTPTLASCTEHIVQSSEDENSSVGESDRNVKSVANEVVDLAQQMETEEKMSTQSIARPTTPTCDLQSVVSRHSSPSQLLTKASLMRKTLANLEKFALTHAPSVHARFFDRNNSTMWHRSGKKRRWQKDDLVRALLQEDGCEQVCVQSGDAEASQDMEVKLPAPTPACTPHRETNAKSSPATTKSDSQRETAPMQPRSASSSHRKSSTLQARPANIAQREVGSKHSTSASIPQRESTSVQARSASTKTSEVTPSTLQTTPLKGADQPEKQHSCEPAQTPATKTLAQRGALQVHESAGASTKVMSLLKEHLKTQEAFMNKCQEQFKSNDSRLQELAAAVKASKTQSEQALEQQESLKNALAKEMSTQIAQAMANAKHSVAPPVPPHPSSSLSAPSSSTAHRTGIQVCQEDQEGEDDPPANATPVNTLMNTSKKMQQVCEQDASQREEARAALQKLDPTACDLLELARTSLSDAAEQARADLQRAQHRFERERMRIAQRTAVKASRRRASKQRGALQKLRVDASKLDKLRTCLVAKAVELEACLRERELAAHDLRARLDACRAATPSLRTQESTPAAETDATTAAATALGASLVASLKTLGDEHVRLARKRKAQVASQVAKLQRLVQTFEL</sequence>
<evidence type="ECO:0000313" key="4">
    <source>
        <dbReference type="Proteomes" id="UP000241890"/>
    </source>
</evidence>
<protein>
    <submittedName>
        <fullName evidence="3">Uncharacterized protein</fullName>
    </submittedName>
</protein>
<comment type="caution">
    <text evidence="3">The sequence shown here is derived from an EMBL/GenBank/DDBJ whole genome shotgun (WGS) entry which is preliminary data.</text>
</comment>
<organism evidence="3 4">
    <name type="scientific">Hondaea fermentalgiana</name>
    <dbReference type="NCBI Taxonomy" id="2315210"/>
    <lineage>
        <taxon>Eukaryota</taxon>
        <taxon>Sar</taxon>
        <taxon>Stramenopiles</taxon>
        <taxon>Bigyra</taxon>
        <taxon>Labyrinthulomycetes</taxon>
        <taxon>Thraustochytrida</taxon>
        <taxon>Thraustochytriidae</taxon>
        <taxon>Hondaea</taxon>
    </lineage>
</organism>
<feature type="region of interest" description="Disordered" evidence="2">
    <location>
        <begin position="649"/>
        <end position="771"/>
    </location>
</feature>
<evidence type="ECO:0000256" key="2">
    <source>
        <dbReference type="SAM" id="MobiDB-lite"/>
    </source>
</evidence>